<dbReference type="NCBIfam" id="TIGR02436">
    <property type="entry name" value="four helix bundle protein"/>
    <property type="match status" value="1"/>
</dbReference>
<dbReference type="InterPro" id="IPR036583">
    <property type="entry name" value="23S_rRNA_IVS_sf"/>
</dbReference>
<dbReference type="AlphaFoldDB" id="A0A1G2MYT2"/>
<reference evidence="1 2" key="1">
    <citation type="journal article" date="2016" name="Nat. Commun.">
        <title>Thousands of microbial genomes shed light on interconnected biogeochemical processes in an aquifer system.</title>
        <authorList>
            <person name="Anantharaman K."/>
            <person name="Brown C.T."/>
            <person name="Hug L.A."/>
            <person name="Sharon I."/>
            <person name="Castelle C.J."/>
            <person name="Probst A.J."/>
            <person name="Thomas B.C."/>
            <person name="Singh A."/>
            <person name="Wilkins M.J."/>
            <person name="Karaoz U."/>
            <person name="Brodie E.L."/>
            <person name="Williams K.H."/>
            <person name="Hubbard S.S."/>
            <person name="Banfield J.F."/>
        </authorList>
    </citation>
    <scope>NUCLEOTIDE SEQUENCE [LARGE SCALE GENOMIC DNA]</scope>
</reference>
<evidence type="ECO:0000313" key="2">
    <source>
        <dbReference type="Proteomes" id="UP000178089"/>
    </source>
</evidence>
<dbReference type="CDD" id="cd16377">
    <property type="entry name" value="23S_rRNA_IVP_like"/>
    <property type="match status" value="1"/>
</dbReference>
<evidence type="ECO:0008006" key="3">
    <source>
        <dbReference type="Google" id="ProtNLM"/>
    </source>
</evidence>
<dbReference type="SUPFAM" id="SSF158446">
    <property type="entry name" value="IVS-encoded protein-like"/>
    <property type="match status" value="1"/>
</dbReference>
<proteinExistence type="predicted"/>
<accession>A0A1G2MYT2</accession>
<name>A0A1G2MYT2_9BACT</name>
<dbReference type="InterPro" id="IPR012657">
    <property type="entry name" value="23S_rRNA-intervening_sequence"/>
</dbReference>
<evidence type="ECO:0000313" key="1">
    <source>
        <dbReference type="EMBL" id="OHA28988.1"/>
    </source>
</evidence>
<dbReference type="Proteomes" id="UP000178089">
    <property type="component" value="Unassembled WGS sequence"/>
</dbReference>
<dbReference type="STRING" id="1802315.A3F51_01845"/>
<protein>
    <recommendedName>
        <fullName evidence="3">Four helix bundle protein</fullName>
    </recommendedName>
</protein>
<organism evidence="1 2">
    <name type="scientific">Candidatus Taylorbacteria bacterium RIFCSPHIGHO2_12_FULL_45_16</name>
    <dbReference type="NCBI Taxonomy" id="1802315"/>
    <lineage>
        <taxon>Bacteria</taxon>
        <taxon>Candidatus Tayloriibacteriota</taxon>
    </lineage>
</organism>
<dbReference type="EMBL" id="MHRT01000006">
    <property type="protein sequence ID" value="OHA28988.1"/>
    <property type="molecule type" value="Genomic_DNA"/>
</dbReference>
<dbReference type="Pfam" id="PF05635">
    <property type="entry name" value="23S_rRNA_IVP"/>
    <property type="match status" value="1"/>
</dbReference>
<dbReference type="Gene3D" id="1.20.1440.60">
    <property type="entry name" value="23S rRNA-intervening sequence"/>
    <property type="match status" value="1"/>
</dbReference>
<gene>
    <name evidence="1" type="ORF">A3F51_01845</name>
</gene>
<dbReference type="PANTHER" id="PTHR38471">
    <property type="entry name" value="FOUR HELIX BUNDLE PROTEIN"/>
    <property type="match status" value="1"/>
</dbReference>
<sequence>MNNTTQKITRFTDIKAWQEAHKFVVAIYKMTKNFPKSELFGLTSQMQRAAVSVTSNIAEGFGRKSYKEKVQFYYQAQGSLIELENQLLVCKDIGYTDRKLFNEIARQIVIAHQLLIGLIRKSKTLVPNS</sequence>
<dbReference type="PANTHER" id="PTHR38471:SF2">
    <property type="entry name" value="FOUR HELIX BUNDLE PROTEIN"/>
    <property type="match status" value="1"/>
</dbReference>
<comment type="caution">
    <text evidence="1">The sequence shown here is derived from an EMBL/GenBank/DDBJ whole genome shotgun (WGS) entry which is preliminary data.</text>
</comment>